<reference evidence="3" key="1">
    <citation type="journal article" date="2020" name="mSystems">
        <title>Genome- and Community-Level Interaction Insights into Carbon Utilization and Element Cycling Functions of Hydrothermarchaeota in Hydrothermal Sediment.</title>
        <authorList>
            <person name="Zhou Z."/>
            <person name="Liu Y."/>
            <person name="Xu W."/>
            <person name="Pan J."/>
            <person name="Luo Z.H."/>
            <person name="Li M."/>
        </authorList>
    </citation>
    <scope>NUCLEOTIDE SEQUENCE</scope>
    <source>
        <strain evidence="3">SpSt-997</strain>
    </source>
</reference>
<dbReference type="Gene3D" id="3.90.226.10">
    <property type="entry name" value="2-enoyl-CoA Hydratase, Chain A, domain 1"/>
    <property type="match status" value="2"/>
</dbReference>
<dbReference type="InterPro" id="IPR034733">
    <property type="entry name" value="AcCoA_carboxyl_beta"/>
</dbReference>
<dbReference type="PANTHER" id="PTHR22855">
    <property type="entry name" value="ACETYL, PROPIONYL, PYRUVATE, AND GLUTACONYL CARBOXYLASE-RELATED"/>
    <property type="match status" value="1"/>
</dbReference>
<feature type="domain" description="CoA carboxyltransferase C-terminal" evidence="2">
    <location>
        <begin position="260"/>
        <end position="517"/>
    </location>
</feature>
<gene>
    <name evidence="3" type="ORF">ENY07_09390</name>
</gene>
<protein>
    <submittedName>
        <fullName evidence="3">Acyl-CoA carboxylase subunit beta</fullName>
    </submittedName>
</protein>
<proteinExistence type="predicted"/>
<evidence type="ECO:0000259" key="2">
    <source>
        <dbReference type="PROSITE" id="PS50989"/>
    </source>
</evidence>
<evidence type="ECO:0000313" key="3">
    <source>
        <dbReference type="EMBL" id="HGC43414.1"/>
    </source>
</evidence>
<evidence type="ECO:0000259" key="1">
    <source>
        <dbReference type="PROSITE" id="PS50980"/>
    </source>
</evidence>
<feature type="domain" description="CoA carboxyltransferase N-terminal" evidence="1">
    <location>
        <begin position="1"/>
        <end position="258"/>
    </location>
</feature>
<dbReference type="InterPro" id="IPR029045">
    <property type="entry name" value="ClpP/crotonase-like_dom_sf"/>
</dbReference>
<dbReference type="InterPro" id="IPR011762">
    <property type="entry name" value="COA_CT_N"/>
</dbReference>
<name>A0A8J4HBI7_9PROT</name>
<dbReference type="PANTHER" id="PTHR22855:SF46">
    <property type="entry name" value="METHYLCROTONOYL-COA CARBOXYLASE"/>
    <property type="match status" value="1"/>
</dbReference>
<dbReference type="GO" id="GO:0016874">
    <property type="term" value="F:ligase activity"/>
    <property type="evidence" value="ECO:0007669"/>
    <property type="project" value="InterPro"/>
</dbReference>
<dbReference type="EMBL" id="DTQM01000182">
    <property type="protein sequence ID" value="HGC43414.1"/>
    <property type="molecule type" value="Genomic_DNA"/>
</dbReference>
<organism evidence="3">
    <name type="scientific">Acidicaldus sp</name>
    <dbReference type="NCBI Taxonomy" id="1872105"/>
    <lineage>
        <taxon>Bacteria</taxon>
        <taxon>Pseudomonadati</taxon>
        <taxon>Pseudomonadota</taxon>
        <taxon>Alphaproteobacteria</taxon>
        <taxon>Acetobacterales</taxon>
        <taxon>Acetobacteraceae</taxon>
        <taxon>Acidicaldus</taxon>
    </lineage>
</organism>
<sequence>MRGLLDDLRGLMGRARAASMASAPRFTRRGQLLPRERLALALDEGAPYLELCALAGYLRDTDDPAKSIPGTNGIAGIGYISGTRCLIVTDDSGIGAGAARPMGGTKFLRLEEIALRQRLPFVHLVESAGANLLDYKVEDFVRGGALFANLARLSAAGIPVIAVTHGSSTAGGAYMTGLADTVIMVRGRAKAFLAGPPLLKAATGEVATDEELGGAMMHATVSGLTEYLAEDDVDAIRILRDFIARLGWDRGEERPATGPAPRFSAEELLGIMPKDGRKPVDMREVIARIVDASDFLEYKPLYGPATVCAQARVHRHAVGLLTNNGPLDPAGANKATQFIQLCCQTGTPLVYLQNTTGYIVGTQSEREGMIKIGSKMIQAVANAGVPQITIVCGASYGAGNYGMCGRGLGPDFIFSWPGARTAVMGAEQAALTMAIVAEEAARARGMAPDDVAIAATRARVIETFERQTSAFYTSGAVLDDGVIDPRDTRNVLGFTLDICRAGRRRALSGLSFGVARM</sequence>
<dbReference type="Pfam" id="PF01039">
    <property type="entry name" value="Carboxyl_trans"/>
    <property type="match status" value="1"/>
</dbReference>
<dbReference type="InterPro" id="IPR045190">
    <property type="entry name" value="MCCB/AccD1-like"/>
</dbReference>
<dbReference type="PROSITE" id="PS50980">
    <property type="entry name" value="COA_CT_NTER"/>
    <property type="match status" value="1"/>
</dbReference>
<accession>A0A8J4HBI7</accession>
<comment type="caution">
    <text evidence="3">The sequence shown here is derived from an EMBL/GenBank/DDBJ whole genome shotgun (WGS) entry which is preliminary data.</text>
</comment>
<dbReference type="AlphaFoldDB" id="A0A8J4HBI7"/>
<dbReference type="SUPFAM" id="SSF52096">
    <property type="entry name" value="ClpP/crotonase"/>
    <property type="match status" value="2"/>
</dbReference>
<dbReference type="InterPro" id="IPR011763">
    <property type="entry name" value="COA_CT_C"/>
</dbReference>
<dbReference type="FunFam" id="3.90.226.10:FF:000021">
    <property type="entry name" value="Acetyl-CoA carboxylase carboxyltransferase subunit"/>
    <property type="match status" value="1"/>
</dbReference>
<dbReference type="PROSITE" id="PS50989">
    <property type="entry name" value="COA_CT_CTER"/>
    <property type="match status" value="1"/>
</dbReference>